<dbReference type="Proteomes" id="UP001370490">
    <property type="component" value="Unassembled WGS sequence"/>
</dbReference>
<evidence type="ECO:0000256" key="3">
    <source>
        <dbReference type="ARBA" id="ARBA00023274"/>
    </source>
</evidence>
<dbReference type="GO" id="GO:0005840">
    <property type="term" value="C:ribosome"/>
    <property type="evidence" value="ECO:0007669"/>
    <property type="project" value="UniProtKB-KW"/>
</dbReference>
<keyword evidence="3" id="KW-0687">Ribonucleoprotein</keyword>
<dbReference type="InterPro" id="IPR028364">
    <property type="entry name" value="Ribosomal_uL1/biogenesis"/>
</dbReference>
<reference evidence="4 5" key="1">
    <citation type="submission" date="2023-12" db="EMBL/GenBank/DDBJ databases">
        <title>A high-quality genome assembly for Dillenia turbinata (Dilleniales).</title>
        <authorList>
            <person name="Chanderbali A."/>
        </authorList>
    </citation>
    <scope>NUCLEOTIDE SEQUENCE [LARGE SCALE GENOMIC DNA]</scope>
    <source>
        <strain evidence="4">LSX21</strain>
        <tissue evidence="4">Leaf</tissue>
    </source>
</reference>
<dbReference type="AlphaFoldDB" id="A0AAN8VLH1"/>
<dbReference type="InterPro" id="IPR023674">
    <property type="entry name" value="Ribosomal_uL1-like"/>
</dbReference>
<dbReference type="Gene3D" id="3.40.50.790">
    <property type="match status" value="1"/>
</dbReference>
<dbReference type="EMBL" id="JBAMMX010000009">
    <property type="protein sequence ID" value="KAK6933844.1"/>
    <property type="molecule type" value="Genomic_DNA"/>
</dbReference>
<dbReference type="GO" id="GO:1990904">
    <property type="term" value="C:ribonucleoprotein complex"/>
    <property type="evidence" value="ECO:0007669"/>
    <property type="project" value="UniProtKB-KW"/>
</dbReference>
<dbReference type="InterPro" id="IPR016095">
    <property type="entry name" value="Ribosomal_uL1_3-a/b-sand"/>
</dbReference>
<accession>A0AAN8VLH1</accession>
<sequence length="174" mass="19117">MEQWSIEAASGEIAVASLGKILGPRGLVPNPNAGTVTTNIPQAIEEFKKGKVEYRADKTGIVHIPFGKADFSDEDLLVNLLAAMKSIEANKPSGTKGVYWKSAHICSLMGPSIRARQCWIEVILTDKGESLEHFRSGRGCCRECVALLHQSFKAYWTNLKSGQHHEEQIPNSLI</sequence>
<proteinExistence type="inferred from homology"/>
<keyword evidence="5" id="KW-1185">Reference proteome</keyword>
<organism evidence="4 5">
    <name type="scientific">Dillenia turbinata</name>
    <dbReference type="NCBI Taxonomy" id="194707"/>
    <lineage>
        <taxon>Eukaryota</taxon>
        <taxon>Viridiplantae</taxon>
        <taxon>Streptophyta</taxon>
        <taxon>Embryophyta</taxon>
        <taxon>Tracheophyta</taxon>
        <taxon>Spermatophyta</taxon>
        <taxon>Magnoliopsida</taxon>
        <taxon>eudicotyledons</taxon>
        <taxon>Gunneridae</taxon>
        <taxon>Pentapetalae</taxon>
        <taxon>Dilleniales</taxon>
        <taxon>Dilleniaceae</taxon>
        <taxon>Dillenia</taxon>
    </lineage>
</organism>
<dbReference type="PANTHER" id="PTHR36427">
    <property type="entry name" value="54S RIBOSOMAL PROTEIN L1, MITOCHONDRIAL"/>
    <property type="match status" value="1"/>
</dbReference>
<dbReference type="Gene3D" id="3.30.190.20">
    <property type="match status" value="1"/>
</dbReference>
<dbReference type="PANTHER" id="PTHR36427:SF3">
    <property type="entry name" value="LARGE RIBOSOMAL SUBUNIT PROTEIN UL1M"/>
    <property type="match status" value="1"/>
</dbReference>
<dbReference type="Pfam" id="PF00687">
    <property type="entry name" value="Ribosomal_L1"/>
    <property type="match status" value="1"/>
</dbReference>
<evidence type="ECO:0000256" key="2">
    <source>
        <dbReference type="ARBA" id="ARBA00022980"/>
    </source>
</evidence>
<dbReference type="CDD" id="cd00403">
    <property type="entry name" value="Ribosomal_L1"/>
    <property type="match status" value="1"/>
</dbReference>
<comment type="caution">
    <text evidence="4">The sequence shown here is derived from an EMBL/GenBank/DDBJ whole genome shotgun (WGS) entry which is preliminary data.</text>
</comment>
<dbReference type="SUPFAM" id="SSF56808">
    <property type="entry name" value="Ribosomal protein L1"/>
    <property type="match status" value="1"/>
</dbReference>
<keyword evidence="2 4" id="KW-0689">Ribosomal protein</keyword>
<gene>
    <name evidence="4" type="ORF">RJ641_036738</name>
</gene>
<protein>
    <submittedName>
        <fullName evidence="4">Ribosomal protein L1/ribosomal biogenesis protein</fullName>
    </submittedName>
</protein>
<name>A0AAN8VLH1_9MAGN</name>
<evidence type="ECO:0000313" key="5">
    <source>
        <dbReference type="Proteomes" id="UP001370490"/>
    </source>
</evidence>
<evidence type="ECO:0000313" key="4">
    <source>
        <dbReference type="EMBL" id="KAK6933844.1"/>
    </source>
</evidence>
<evidence type="ECO:0000256" key="1">
    <source>
        <dbReference type="ARBA" id="ARBA00010531"/>
    </source>
</evidence>
<comment type="similarity">
    <text evidence="1">Belongs to the universal ribosomal protein uL1 family.</text>
</comment>